<proteinExistence type="predicted"/>
<dbReference type="PATRIC" id="fig|178900.6.peg.2200"/>
<organism evidence="1">
    <name type="scientific">Acetobacter cerevisiae</name>
    <dbReference type="NCBI Taxonomy" id="178900"/>
    <lineage>
        <taxon>Bacteria</taxon>
        <taxon>Pseudomonadati</taxon>
        <taxon>Pseudomonadota</taxon>
        <taxon>Alphaproteobacteria</taxon>
        <taxon>Acetobacterales</taxon>
        <taxon>Acetobacteraceae</taxon>
        <taxon>Acetobacter</taxon>
    </lineage>
</organism>
<reference evidence="1" key="1">
    <citation type="submission" date="2015-06" db="EMBL/GenBank/DDBJ databases">
        <title>Improved classification and identification of acetic acid bacteria using matrix-assisted laser desorption/ionization time-of-flight mass spectrometry; Gluconobacter nephelii and Gluconobacter uchimurae are later heterotypic synonyms of Gluconobacter japonicus and Gluconobacter oxydans, respectively.</title>
        <authorList>
            <person name="Li L."/>
            <person name="Cleenwerck I."/>
            <person name="De Vuyst L."/>
            <person name="Vandamme P."/>
        </authorList>
    </citation>
    <scope>NUCLEOTIDE SEQUENCE [LARGE SCALE GENOMIC DNA]</scope>
    <source>
        <strain evidence="1">LMG 1608</strain>
    </source>
</reference>
<sequence length="151" mass="16547">MDYSNRTKIMTDVKTAYPARYYASYDTTATQPTPVTGWYDTWGMSNLIDVPEATNMVAISDSDWNNTDTFRLPIGRGVLSGKIIDYEPPAQAVPLKTQAQSALAIARQTVWDEYGSINEATPENWVTYLKALMAIANGKDTTSTALPAAPA</sequence>
<evidence type="ECO:0000313" key="1">
    <source>
        <dbReference type="EMBL" id="KXV72215.1"/>
    </source>
</evidence>
<gene>
    <name evidence="1" type="ORF">AD952_05620</name>
</gene>
<comment type="caution">
    <text evidence="1">The sequence shown here is derived from an EMBL/GenBank/DDBJ whole genome shotgun (WGS) entry which is preliminary data.</text>
</comment>
<dbReference type="EMBL" id="LHZY01000009">
    <property type="protein sequence ID" value="KXV72215.1"/>
    <property type="molecule type" value="Genomic_DNA"/>
</dbReference>
<name>A0A149UWG7_9PROT</name>
<protein>
    <submittedName>
        <fullName evidence="1">Uncharacterized protein</fullName>
    </submittedName>
</protein>
<dbReference type="Proteomes" id="UP000075312">
    <property type="component" value="Unassembled WGS sequence"/>
</dbReference>
<dbReference type="AlphaFoldDB" id="A0A149UWG7"/>
<accession>A0A149UWG7</accession>